<evidence type="ECO:0000313" key="2">
    <source>
        <dbReference type="Proteomes" id="UP001213000"/>
    </source>
</evidence>
<accession>A0AAD5YWY2</accession>
<reference evidence="1" key="1">
    <citation type="submission" date="2022-07" db="EMBL/GenBank/DDBJ databases">
        <title>Genome Sequence of Leucocoprinus birnbaumii.</title>
        <authorList>
            <person name="Buettner E."/>
        </authorList>
    </citation>
    <scope>NUCLEOTIDE SEQUENCE</scope>
    <source>
        <strain evidence="1">VT141</strain>
    </source>
</reference>
<dbReference type="Proteomes" id="UP001213000">
    <property type="component" value="Unassembled WGS sequence"/>
</dbReference>
<protein>
    <submittedName>
        <fullName evidence="1">Uncharacterized protein</fullName>
    </submittedName>
</protein>
<name>A0AAD5YWY2_9AGAR</name>
<comment type="caution">
    <text evidence="1">The sequence shown here is derived from an EMBL/GenBank/DDBJ whole genome shotgun (WGS) entry which is preliminary data.</text>
</comment>
<gene>
    <name evidence="1" type="ORF">NP233_g4814</name>
</gene>
<organism evidence="1 2">
    <name type="scientific">Leucocoprinus birnbaumii</name>
    <dbReference type="NCBI Taxonomy" id="56174"/>
    <lineage>
        <taxon>Eukaryota</taxon>
        <taxon>Fungi</taxon>
        <taxon>Dikarya</taxon>
        <taxon>Basidiomycota</taxon>
        <taxon>Agaricomycotina</taxon>
        <taxon>Agaricomycetes</taxon>
        <taxon>Agaricomycetidae</taxon>
        <taxon>Agaricales</taxon>
        <taxon>Agaricineae</taxon>
        <taxon>Agaricaceae</taxon>
        <taxon>Leucocoprinus</taxon>
    </lineage>
</organism>
<evidence type="ECO:0000313" key="1">
    <source>
        <dbReference type="EMBL" id="KAJ3569790.1"/>
    </source>
</evidence>
<sequence length="202" mass="23352">MLDDLELFDESDERVPVAFRGTAQYENKIYLSEGLERRENHRMVLEPMIPTIHNQDPWASDDTDESDDEEAFSPRTFHVYEAVSGAFGPTGGDAYMDFKVEKSPATYPAVQKMILLTDLGEEIEIRPRCKPRTKVLRGCVELAIAEWMKEQRKLPQGHPKKHDVQSRVVLYNISGQPKTQAVWLWRGLEQDPFNPNVFRLYL</sequence>
<dbReference type="AlphaFoldDB" id="A0AAD5YWY2"/>
<dbReference type="EMBL" id="JANIEX010000270">
    <property type="protein sequence ID" value="KAJ3569790.1"/>
    <property type="molecule type" value="Genomic_DNA"/>
</dbReference>
<proteinExistence type="predicted"/>
<keyword evidence="2" id="KW-1185">Reference proteome</keyword>